<evidence type="ECO:0000256" key="1">
    <source>
        <dbReference type="SAM" id="Phobius"/>
    </source>
</evidence>
<name>A0A9W6VYS0_9ACTN</name>
<keyword evidence="1" id="KW-1133">Transmembrane helix</keyword>
<reference evidence="2" key="1">
    <citation type="submission" date="2023-03" db="EMBL/GenBank/DDBJ databases">
        <title>Actinoallomurus iriomotensis NBRC 103684.</title>
        <authorList>
            <person name="Ichikawa N."/>
            <person name="Sato H."/>
            <person name="Tonouchi N."/>
        </authorList>
    </citation>
    <scope>NUCLEOTIDE SEQUENCE</scope>
    <source>
        <strain evidence="2">NBRC 103684</strain>
    </source>
</reference>
<dbReference type="EMBL" id="BSTK01000002">
    <property type="protein sequence ID" value="GLY83977.1"/>
    <property type="molecule type" value="Genomic_DNA"/>
</dbReference>
<sequence length="122" mass="13574">MLLVGDRSGRVPDLGLPPVRQRTVKGSASSCGFGSVADRGRPVRARALLVSADQPVYRADMRWLLFGLTGLAAGLAALVAYNTRFERRHSCNCLDSCWCRSRLGRHARWWWPAKHRAPTATR</sequence>
<organism evidence="2 3">
    <name type="scientific">Actinoallomurus iriomotensis</name>
    <dbReference type="NCBI Taxonomy" id="478107"/>
    <lineage>
        <taxon>Bacteria</taxon>
        <taxon>Bacillati</taxon>
        <taxon>Actinomycetota</taxon>
        <taxon>Actinomycetes</taxon>
        <taxon>Streptosporangiales</taxon>
        <taxon>Thermomonosporaceae</taxon>
        <taxon>Actinoallomurus</taxon>
    </lineage>
</organism>
<accession>A0A9W6VYS0</accession>
<evidence type="ECO:0000313" key="3">
    <source>
        <dbReference type="Proteomes" id="UP001165074"/>
    </source>
</evidence>
<feature type="transmembrane region" description="Helical" evidence="1">
    <location>
        <begin position="63"/>
        <end position="81"/>
    </location>
</feature>
<evidence type="ECO:0000313" key="2">
    <source>
        <dbReference type="EMBL" id="GLY83977.1"/>
    </source>
</evidence>
<dbReference type="AlphaFoldDB" id="A0A9W6VYS0"/>
<dbReference type="Proteomes" id="UP001165074">
    <property type="component" value="Unassembled WGS sequence"/>
</dbReference>
<protein>
    <submittedName>
        <fullName evidence="2">Uncharacterized protein</fullName>
    </submittedName>
</protein>
<comment type="caution">
    <text evidence="2">The sequence shown here is derived from an EMBL/GenBank/DDBJ whole genome shotgun (WGS) entry which is preliminary data.</text>
</comment>
<keyword evidence="1" id="KW-0812">Transmembrane</keyword>
<keyword evidence="3" id="KW-1185">Reference proteome</keyword>
<gene>
    <name evidence="2" type="ORF">Airi02_019060</name>
</gene>
<proteinExistence type="predicted"/>
<keyword evidence="1" id="KW-0472">Membrane</keyword>